<dbReference type="NCBIfam" id="NF005919">
    <property type="entry name" value="PRK07920.1"/>
    <property type="match status" value="1"/>
</dbReference>
<gene>
    <name evidence="7" type="ORF">A5710_08995</name>
</gene>
<evidence type="ECO:0000313" key="7">
    <source>
        <dbReference type="EMBL" id="OBI25531.1"/>
    </source>
</evidence>
<evidence type="ECO:0000256" key="3">
    <source>
        <dbReference type="ARBA" id="ARBA00022519"/>
    </source>
</evidence>
<keyword evidence="2" id="KW-1003">Cell membrane</keyword>
<evidence type="ECO:0000256" key="6">
    <source>
        <dbReference type="ARBA" id="ARBA00023315"/>
    </source>
</evidence>
<evidence type="ECO:0000256" key="5">
    <source>
        <dbReference type="ARBA" id="ARBA00023136"/>
    </source>
</evidence>
<proteinExistence type="predicted"/>
<keyword evidence="5" id="KW-0472">Membrane</keyword>
<dbReference type="OrthoDB" id="9803456at2"/>
<dbReference type="GO" id="GO:0009247">
    <property type="term" value="P:glycolipid biosynthetic process"/>
    <property type="evidence" value="ECO:0007669"/>
    <property type="project" value="UniProtKB-ARBA"/>
</dbReference>
<dbReference type="InterPro" id="IPR004960">
    <property type="entry name" value="LipA_acyltrans"/>
</dbReference>
<comment type="subcellular location">
    <subcellularLocation>
        <location evidence="1">Cell inner membrane</location>
    </subcellularLocation>
</comment>
<protein>
    <submittedName>
        <fullName evidence="7">Phosphatidylinositol mannoside acyltransferase</fullName>
    </submittedName>
</protein>
<comment type="caution">
    <text evidence="7">The sequence shown here is derived from an EMBL/GenBank/DDBJ whole genome shotgun (WGS) entry which is preliminary data.</text>
</comment>
<keyword evidence="6 7" id="KW-0012">Acyltransferase</keyword>
<dbReference type="PANTHER" id="PTHR30606:SF10">
    <property type="entry name" value="PHOSPHATIDYLINOSITOL MANNOSIDE ACYLTRANSFERASE"/>
    <property type="match status" value="1"/>
</dbReference>
<evidence type="ECO:0000256" key="2">
    <source>
        <dbReference type="ARBA" id="ARBA00022475"/>
    </source>
</evidence>
<dbReference type="AlphaFoldDB" id="A0A1A2P0B8"/>
<name>A0A1A2P0B8_MYCSD</name>
<sequence length="314" mass="34175">MTILPSGLRVPGLSQLDAWATDAGFAAGWMLVRALPEFVARNAFDAGAWYASRGGGPEQLRKNLARVLGVDPAQVPSALIRASLASYARYWREAFRLPTMDHAELAGRLHDSVLGQEYLEAALGAGRGAVLALPHSGNWDMAGVWLAQTHGGFTTVAERLKPESLYRRFVDFRESLGFEVLPLSGGERPPFDVLAERLAVNGLVCLMADRDLTRNGVAVDFFGESTRMPAGSAKLAIETGAALLPVHCWFDGAGWGIRIYPRLDCSSGEVGVITQALADRFAEGIAAYPEDWHMMQPQWVADLPESRRARLGER</sequence>
<keyword evidence="3" id="KW-0997">Cell inner membrane</keyword>
<dbReference type="GO" id="GO:0016746">
    <property type="term" value="F:acyltransferase activity"/>
    <property type="evidence" value="ECO:0007669"/>
    <property type="project" value="UniProtKB-KW"/>
</dbReference>
<dbReference type="EMBL" id="LZKG01000153">
    <property type="protein sequence ID" value="OBI25531.1"/>
    <property type="molecule type" value="Genomic_DNA"/>
</dbReference>
<dbReference type="GO" id="GO:0005886">
    <property type="term" value="C:plasma membrane"/>
    <property type="evidence" value="ECO:0007669"/>
    <property type="project" value="UniProtKB-SubCell"/>
</dbReference>
<dbReference type="Pfam" id="PF03279">
    <property type="entry name" value="Lip_A_acyltrans"/>
    <property type="match status" value="1"/>
</dbReference>
<keyword evidence="4 7" id="KW-0808">Transferase</keyword>
<dbReference type="Proteomes" id="UP000093943">
    <property type="component" value="Unassembled WGS sequence"/>
</dbReference>
<organism evidence="7 8">
    <name type="scientific">Mycolicibacter sinensis (strain JDM601)</name>
    <name type="common">Mycobacterium sinense</name>
    <dbReference type="NCBI Taxonomy" id="875328"/>
    <lineage>
        <taxon>Bacteria</taxon>
        <taxon>Bacillati</taxon>
        <taxon>Actinomycetota</taxon>
        <taxon>Actinomycetes</taxon>
        <taxon>Mycobacteriales</taxon>
        <taxon>Mycobacteriaceae</taxon>
        <taxon>Mycolicibacter</taxon>
    </lineage>
</organism>
<dbReference type="PANTHER" id="PTHR30606">
    <property type="entry name" value="LIPID A BIOSYNTHESIS LAUROYL ACYLTRANSFERASE"/>
    <property type="match status" value="1"/>
</dbReference>
<evidence type="ECO:0000256" key="4">
    <source>
        <dbReference type="ARBA" id="ARBA00022679"/>
    </source>
</evidence>
<reference evidence="8" key="1">
    <citation type="submission" date="2016-06" db="EMBL/GenBank/DDBJ databases">
        <authorList>
            <person name="Sutton G."/>
            <person name="Brinkac L."/>
            <person name="Sanka R."/>
            <person name="Adams M."/>
            <person name="Lau E."/>
            <person name="Sam S."/>
            <person name="Sreng N."/>
            <person name="Him V."/>
            <person name="Kerleguer A."/>
            <person name="Cheng S."/>
        </authorList>
    </citation>
    <scope>NUCLEOTIDE SEQUENCE [LARGE SCALE GENOMIC DNA]</scope>
    <source>
        <strain evidence="8">E1876</strain>
    </source>
</reference>
<accession>A0A1A2P0B8</accession>
<dbReference type="CDD" id="cd07984">
    <property type="entry name" value="LPLAT_LABLAT-like"/>
    <property type="match status" value="1"/>
</dbReference>
<evidence type="ECO:0000313" key="8">
    <source>
        <dbReference type="Proteomes" id="UP000093943"/>
    </source>
</evidence>
<evidence type="ECO:0000256" key="1">
    <source>
        <dbReference type="ARBA" id="ARBA00004533"/>
    </source>
</evidence>